<dbReference type="Proteomes" id="UP001305647">
    <property type="component" value="Unassembled WGS sequence"/>
</dbReference>
<evidence type="ECO:0000313" key="3">
    <source>
        <dbReference type="Proteomes" id="UP001305647"/>
    </source>
</evidence>
<protein>
    <submittedName>
        <fullName evidence="2">Uncharacterized protein</fullName>
    </submittedName>
</protein>
<proteinExistence type="predicted"/>
<reference evidence="2" key="2">
    <citation type="submission" date="2023-05" db="EMBL/GenBank/DDBJ databases">
        <authorList>
            <consortium name="Lawrence Berkeley National Laboratory"/>
            <person name="Steindorff A."/>
            <person name="Hensen N."/>
            <person name="Bonometti L."/>
            <person name="Westerberg I."/>
            <person name="Brannstrom I.O."/>
            <person name="Guillou S."/>
            <person name="Cros-Aarteil S."/>
            <person name="Calhoun S."/>
            <person name="Haridas S."/>
            <person name="Kuo A."/>
            <person name="Mondo S."/>
            <person name="Pangilinan J."/>
            <person name="Riley R."/>
            <person name="Labutti K."/>
            <person name="Andreopoulos B."/>
            <person name="Lipzen A."/>
            <person name="Chen C."/>
            <person name="Yanf M."/>
            <person name="Daum C."/>
            <person name="Ng V."/>
            <person name="Clum A."/>
            <person name="Ohm R."/>
            <person name="Martin F."/>
            <person name="Silar P."/>
            <person name="Natvig D."/>
            <person name="Lalanne C."/>
            <person name="Gautier V."/>
            <person name="Ament-Velasquez S.L."/>
            <person name="Kruys A."/>
            <person name="Hutchinson M.I."/>
            <person name="Powell A.J."/>
            <person name="Barry K."/>
            <person name="Miller A.N."/>
            <person name="Grigoriev I.V."/>
            <person name="Debuchy R."/>
            <person name="Gladieux P."/>
            <person name="Thoren M.H."/>
            <person name="Johannesson H."/>
        </authorList>
    </citation>
    <scope>NUCLEOTIDE SEQUENCE</scope>
    <source>
        <strain evidence="2">CBS 757.83</strain>
    </source>
</reference>
<dbReference type="AlphaFoldDB" id="A0AAN6PVJ0"/>
<gene>
    <name evidence="2" type="ORF">N658DRAFT_431603</name>
</gene>
<evidence type="ECO:0000313" key="2">
    <source>
        <dbReference type="EMBL" id="KAK4098747.1"/>
    </source>
</evidence>
<keyword evidence="1" id="KW-0732">Signal</keyword>
<organism evidence="2 3">
    <name type="scientific">Parathielavia hyrcaniae</name>
    <dbReference type="NCBI Taxonomy" id="113614"/>
    <lineage>
        <taxon>Eukaryota</taxon>
        <taxon>Fungi</taxon>
        <taxon>Dikarya</taxon>
        <taxon>Ascomycota</taxon>
        <taxon>Pezizomycotina</taxon>
        <taxon>Sordariomycetes</taxon>
        <taxon>Sordariomycetidae</taxon>
        <taxon>Sordariales</taxon>
        <taxon>Chaetomiaceae</taxon>
        <taxon>Parathielavia</taxon>
    </lineage>
</organism>
<keyword evidence="3" id="KW-1185">Reference proteome</keyword>
<evidence type="ECO:0000256" key="1">
    <source>
        <dbReference type="SAM" id="SignalP"/>
    </source>
</evidence>
<feature type="chain" id="PRO_5042870033" evidence="1">
    <location>
        <begin position="31"/>
        <end position="313"/>
    </location>
</feature>
<name>A0AAN6PVJ0_9PEZI</name>
<dbReference type="EMBL" id="MU863656">
    <property type="protein sequence ID" value="KAK4098747.1"/>
    <property type="molecule type" value="Genomic_DNA"/>
</dbReference>
<sequence>MFRFHVALVAVAWALLQLDLIQIPLPQAHAAPTPTSTKTHWKSQRPESSYAQRNFDTISRIYNLTVYPNQLPIFQAGGAGVPRGLFSASPTGRVDPVGTFTDFEHSIEYFFALSPLPEANPVRAAITGYQITEFSSQCRDVAASVVYLYCSVHNPGSPDHGRPLPPLKQVAFWRFDKCGAVKKYDAWIPNLNSWFQATTASYVTDPVFRRASIEQICGATQMRCQGPHAQWGSIGECVAALSQKTYGSYDEVWGDNIVCRSIHLVLTQVRPDVHCPHVGPTGGGKCVDVAYPKNYFSDEALYGQPTGETFMCH</sequence>
<comment type="caution">
    <text evidence="2">The sequence shown here is derived from an EMBL/GenBank/DDBJ whole genome shotgun (WGS) entry which is preliminary data.</text>
</comment>
<reference evidence="2" key="1">
    <citation type="journal article" date="2023" name="Mol. Phylogenet. Evol.">
        <title>Genome-scale phylogeny and comparative genomics of the fungal order Sordariales.</title>
        <authorList>
            <person name="Hensen N."/>
            <person name="Bonometti L."/>
            <person name="Westerberg I."/>
            <person name="Brannstrom I.O."/>
            <person name="Guillou S."/>
            <person name="Cros-Aarteil S."/>
            <person name="Calhoun S."/>
            <person name="Haridas S."/>
            <person name="Kuo A."/>
            <person name="Mondo S."/>
            <person name="Pangilinan J."/>
            <person name="Riley R."/>
            <person name="LaButti K."/>
            <person name="Andreopoulos B."/>
            <person name="Lipzen A."/>
            <person name="Chen C."/>
            <person name="Yan M."/>
            <person name="Daum C."/>
            <person name="Ng V."/>
            <person name="Clum A."/>
            <person name="Steindorff A."/>
            <person name="Ohm R.A."/>
            <person name="Martin F."/>
            <person name="Silar P."/>
            <person name="Natvig D.O."/>
            <person name="Lalanne C."/>
            <person name="Gautier V."/>
            <person name="Ament-Velasquez S.L."/>
            <person name="Kruys A."/>
            <person name="Hutchinson M.I."/>
            <person name="Powell A.J."/>
            <person name="Barry K."/>
            <person name="Miller A.N."/>
            <person name="Grigoriev I.V."/>
            <person name="Debuchy R."/>
            <person name="Gladieux P."/>
            <person name="Hiltunen Thoren M."/>
            <person name="Johannesson H."/>
        </authorList>
    </citation>
    <scope>NUCLEOTIDE SEQUENCE</scope>
    <source>
        <strain evidence="2">CBS 757.83</strain>
    </source>
</reference>
<feature type="signal peptide" evidence="1">
    <location>
        <begin position="1"/>
        <end position="30"/>
    </location>
</feature>
<accession>A0AAN6PVJ0</accession>